<keyword evidence="3" id="KW-1185">Reference proteome</keyword>
<protein>
    <submittedName>
        <fullName evidence="2">Uncharacterized protein</fullName>
    </submittedName>
</protein>
<dbReference type="GO" id="GO:0006357">
    <property type="term" value="P:regulation of transcription by RNA polymerase II"/>
    <property type="evidence" value="ECO:0007669"/>
    <property type="project" value="InterPro"/>
</dbReference>
<feature type="region of interest" description="Disordered" evidence="1">
    <location>
        <begin position="369"/>
        <end position="442"/>
    </location>
</feature>
<evidence type="ECO:0000313" key="2">
    <source>
        <dbReference type="EMBL" id="CAJ1938466.1"/>
    </source>
</evidence>
<evidence type="ECO:0000256" key="1">
    <source>
        <dbReference type="SAM" id="MobiDB-lite"/>
    </source>
</evidence>
<feature type="region of interest" description="Disordered" evidence="1">
    <location>
        <begin position="60"/>
        <end position="94"/>
    </location>
</feature>
<dbReference type="Gramene" id="rna-AYBTSS11_LOCUS8593">
    <property type="protein sequence ID" value="CAJ1938466.1"/>
    <property type="gene ID" value="gene-AYBTSS11_LOCUS8593"/>
</dbReference>
<dbReference type="EMBL" id="OY731400">
    <property type="protein sequence ID" value="CAJ1938466.1"/>
    <property type="molecule type" value="Genomic_DNA"/>
</dbReference>
<reference evidence="2" key="1">
    <citation type="submission" date="2023-10" db="EMBL/GenBank/DDBJ databases">
        <authorList>
            <person name="Domelevo Entfellner J.-B."/>
        </authorList>
    </citation>
    <scope>NUCLEOTIDE SEQUENCE</scope>
</reference>
<dbReference type="PANTHER" id="PTHR36968">
    <property type="entry name" value="HOMEOBOX-DDT DOMAIN PROTEIN RLT2"/>
    <property type="match status" value="1"/>
</dbReference>
<feature type="compositionally biased region" description="Acidic residues" evidence="1">
    <location>
        <begin position="559"/>
        <end position="585"/>
    </location>
</feature>
<proteinExistence type="predicted"/>
<dbReference type="AlphaFoldDB" id="A0AA86S1F4"/>
<dbReference type="Proteomes" id="UP001189624">
    <property type="component" value="Chromosome 3"/>
</dbReference>
<feature type="compositionally biased region" description="Gly residues" evidence="1">
    <location>
        <begin position="419"/>
        <end position="429"/>
    </location>
</feature>
<feature type="region of interest" description="Disordered" evidence="1">
    <location>
        <begin position="473"/>
        <end position="613"/>
    </location>
</feature>
<dbReference type="InterPro" id="IPR044977">
    <property type="entry name" value="RLT1-3"/>
</dbReference>
<feature type="compositionally biased region" description="Basic and acidic residues" evidence="1">
    <location>
        <begin position="60"/>
        <end position="75"/>
    </location>
</feature>
<dbReference type="PANTHER" id="PTHR36968:SF17">
    <property type="entry name" value="HOMEOBOX DOMAIN PROTEIN"/>
    <property type="match status" value="1"/>
</dbReference>
<evidence type="ECO:0000313" key="3">
    <source>
        <dbReference type="Proteomes" id="UP001189624"/>
    </source>
</evidence>
<feature type="compositionally biased region" description="Acidic residues" evidence="1">
    <location>
        <begin position="601"/>
        <end position="613"/>
    </location>
</feature>
<organism evidence="2 3">
    <name type="scientific">Sphenostylis stenocarpa</name>
    <dbReference type="NCBI Taxonomy" id="92480"/>
    <lineage>
        <taxon>Eukaryota</taxon>
        <taxon>Viridiplantae</taxon>
        <taxon>Streptophyta</taxon>
        <taxon>Embryophyta</taxon>
        <taxon>Tracheophyta</taxon>
        <taxon>Spermatophyta</taxon>
        <taxon>Magnoliopsida</taxon>
        <taxon>eudicotyledons</taxon>
        <taxon>Gunneridae</taxon>
        <taxon>Pentapetalae</taxon>
        <taxon>rosids</taxon>
        <taxon>fabids</taxon>
        <taxon>Fabales</taxon>
        <taxon>Fabaceae</taxon>
        <taxon>Papilionoideae</taxon>
        <taxon>50 kb inversion clade</taxon>
        <taxon>NPAAA clade</taxon>
        <taxon>indigoferoid/millettioid clade</taxon>
        <taxon>Phaseoleae</taxon>
        <taxon>Sphenostylis</taxon>
    </lineage>
</organism>
<gene>
    <name evidence="2" type="ORF">AYBTSS11_LOCUS8593</name>
</gene>
<feature type="compositionally biased region" description="Basic residues" evidence="1">
    <location>
        <begin position="430"/>
        <end position="442"/>
    </location>
</feature>
<sequence>MAPNVQCWAFDALLNSLDSRGVRESHLRLMLQKVESSFKENVRKNTQCSKVGSRAEACVKNEADETDSSPDRHTGSDSPSSTLCGLNSDSSETSSSFKIELGKSETDKKSALRRYQDFQKWTWKECYNSSILCAMKYGKRRCKPQVVVCDICLNPYFFEDSHCNCCHRTFPSNNGFNFTKHAFQCGDKLSKDICILDSSLPLRTRLIKALLAFIEVSIPPEAFQSNWIEYIRRHWSVKLSKSSSVEELLQILSLLERALKRDFLSSTFSTTGEQLGLNATSESAAQTSADPESVAVLPWVPLTTAAVALRLFEFDESIVYVLHDKPEPCEEKEDRQYVKLPSRYNGSKSIKVSEPVDLDRDEFMKVKSTSAKVVKSNNKRGRGSSVKGRGKNISKAKQNNGRRRSAKVAGNLSQRIKQQGGGSQGQAGGRGRRTVRKRRVGKKAVEDLLLSHRGASHSSKIAMESLRNLDEDWDDEKASPMTPIHMGAANVSNSTDEAESDDNVQAMESDDNVQAVESDDNGQAVESDDNGQAVEYDQGNWEIGFNGNSSSRWRRDLVMSDEDVEASEDDNGIEENEEEDSEADGMSEGSDGTANRIVNEESSDSDVSEDSSD</sequence>
<name>A0AA86S1F4_9FABA</name>
<feature type="compositionally biased region" description="Polar residues" evidence="1">
    <location>
        <begin position="76"/>
        <end position="94"/>
    </location>
</feature>
<feature type="compositionally biased region" description="Basic residues" evidence="1">
    <location>
        <begin position="377"/>
        <end position="406"/>
    </location>
</feature>
<accession>A0AA86S1F4</accession>